<gene>
    <name evidence="1" type="ORF">IAR55_004281</name>
</gene>
<keyword evidence="2" id="KW-1185">Reference proteome</keyword>
<reference evidence="1 2" key="1">
    <citation type="journal article" date="2024" name="bioRxiv">
        <title>Comparative genomics of Cryptococcus and Kwoniella reveals pathogenesis evolution and contrasting karyotype dynamics via intercentromeric recombination or chromosome fusion.</title>
        <authorList>
            <person name="Coelho M.A."/>
            <person name="David-Palma M."/>
            <person name="Shea T."/>
            <person name="Bowers K."/>
            <person name="McGinley-Smith S."/>
            <person name="Mohammad A.W."/>
            <person name="Gnirke A."/>
            <person name="Yurkov A.M."/>
            <person name="Nowrousian M."/>
            <person name="Sun S."/>
            <person name="Cuomo C.A."/>
            <person name="Heitman J."/>
        </authorList>
    </citation>
    <scope>NUCLEOTIDE SEQUENCE [LARGE SCALE GENOMIC DNA]</scope>
    <source>
        <strain evidence="1 2">CBS 13917</strain>
    </source>
</reference>
<evidence type="ECO:0000313" key="1">
    <source>
        <dbReference type="EMBL" id="KAK8850363.1"/>
    </source>
</evidence>
<dbReference type="Proteomes" id="UP001388673">
    <property type="component" value="Unassembled WGS sequence"/>
</dbReference>
<dbReference type="GeneID" id="92181539"/>
<dbReference type="KEGG" id="kne:92181539"/>
<protein>
    <submittedName>
        <fullName evidence="1">Uncharacterized protein</fullName>
    </submittedName>
</protein>
<proteinExistence type="predicted"/>
<name>A0AAW0YN13_9TREE</name>
<dbReference type="RefSeq" id="XP_066801794.1">
    <property type="nucleotide sequence ID" value="XM_066947380.1"/>
</dbReference>
<organism evidence="1 2">
    <name type="scientific">Kwoniella newhampshirensis</name>
    <dbReference type="NCBI Taxonomy" id="1651941"/>
    <lineage>
        <taxon>Eukaryota</taxon>
        <taxon>Fungi</taxon>
        <taxon>Dikarya</taxon>
        <taxon>Basidiomycota</taxon>
        <taxon>Agaricomycotina</taxon>
        <taxon>Tremellomycetes</taxon>
        <taxon>Tremellales</taxon>
        <taxon>Cryptococcaceae</taxon>
        <taxon>Kwoniella</taxon>
    </lineage>
</organism>
<sequence>MLSSSPAVPLSSIDFSDSGRRRLSLVTAHGQEIFTAHDGLPSPEHLTPITGTPMSGNTPMGSEAGSAPISRRASEMMLNDDPQPAGEHPAGYHRAHGADLTKVPSRGGFWHDPETCQVDLDSLSTTFATWRRLNMSGLGLVTHFLRDIGFSV</sequence>
<dbReference type="EMBL" id="JBCAWK010000008">
    <property type="protein sequence ID" value="KAK8850363.1"/>
    <property type="molecule type" value="Genomic_DNA"/>
</dbReference>
<dbReference type="AlphaFoldDB" id="A0AAW0YN13"/>
<accession>A0AAW0YN13</accession>
<comment type="caution">
    <text evidence="1">The sequence shown here is derived from an EMBL/GenBank/DDBJ whole genome shotgun (WGS) entry which is preliminary data.</text>
</comment>
<evidence type="ECO:0000313" key="2">
    <source>
        <dbReference type="Proteomes" id="UP001388673"/>
    </source>
</evidence>